<reference evidence="2" key="1">
    <citation type="submission" date="2013-11" db="EMBL/GenBank/DDBJ databases">
        <title>The Genome Sequence of Phytophthora parasitica IAC_01/95.</title>
        <authorList>
            <consortium name="The Broad Institute Genomics Platform"/>
            <person name="Russ C."/>
            <person name="Tyler B."/>
            <person name="Panabieres F."/>
            <person name="Shan W."/>
            <person name="Tripathy S."/>
            <person name="Grunwald N."/>
            <person name="Machado M."/>
            <person name="Johnson C.S."/>
            <person name="Arredondo F."/>
            <person name="Hong C."/>
            <person name="Coffey M."/>
            <person name="Young S.K."/>
            <person name="Zeng Q."/>
            <person name="Gargeya S."/>
            <person name="Fitzgerald M."/>
            <person name="Abouelleil A."/>
            <person name="Alvarado L."/>
            <person name="Chapman S.B."/>
            <person name="Gainer-Dewar J."/>
            <person name="Goldberg J."/>
            <person name="Griggs A."/>
            <person name="Gujja S."/>
            <person name="Hansen M."/>
            <person name="Howarth C."/>
            <person name="Imamovic A."/>
            <person name="Ireland A."/>
            <person name="Larimer J."/>
            <person name="McCowan C."/>
            <person name="Murphy C."/>
            <person name="Pearson M."/>
            <person name="Poon T.W."/>
            <person name="Priest M."/>
            <person name="Roberts A."/>
            <person name="Saif S."/>
            <person name="Shea T."/>
            <person name="Sykes S."/>
            <person name="Wortman J."/>
            <person name="Nusbaum C."/>
            <person name="Birren B."/>
        </authorList>
    </citation>
    <scope>NUCLEOTIDE SEQUENCE [LARGE SCALE GENOMIC DNA]</scope>
    <source>
        <strain evidence="2">IAC_01/95</strain>
    </source>
</reference>
<dbReference type="AlphaFoldDB" id="W2MME0"/>
<dbReference type="EMBL" id="KI695061">
    <property type="protein sequence ID" value="ETM37521.1"/>
    <property type="molecule type" value="Genomic_DNA"/>
</dbReference>
<proteinExistence type="predicted"/>
<evidence type="ECO:0000256" key="1">
    <source>
        <dbReference type="SAM" id="MobiDB-lite"/>
    </source>
</evidence>
<organism evidence="2">
    <name type="scientific">Phytophthora nicotianae</name>
    <name type="common">Potato buckeye rot agent</name>
    <name type="synonym">Phytophthora parasitica</name>
    <dbReference type="NCBI Taxonomy" id="4792"/>
    <lineage>
        <taxon>Eukaryota</taxon>
        <taxon>Sar</taxon>
        <taxon>Stramenopiles</taxon>
        <taxon>Oomycota</taxon>
        <taxon>Peronosporomycetes</taxon>
        <taxon>Peronosporales</taxon>
        <taxon>Peronosporaceae</taxon>
        <taxon>Phytophthora</taxon>
    </lineage>
</organism>
<protein>
    <submittedName>
        <fullName evidence="2">Uncharacterized protein</fullName>
    </submittedName>
</protein>
<dbReference type="PANTHER" id="PTHR34415:SF1">
    <property type="entry name" value="INTEGRASE CATALYTIC DOMAIN-CONTAINING PROTEIN"/>
    <property type="match status" value="1"/>
</dbReference>
<name>W2MME0_PHYNI</name>
<feature type="region of interest" description="Disordered" evidence="1">
    <location>
        <begin position="1"/>
        <end position="20"/>
    </location>
</feature>
<feature type="region of interest" description="Disordered" evidence="1">
    <location>
        <begin position="106"/>
        <end position="133"/>
    </location>
</feature>
<dbReference type="VEuPathDB" id="FungiDB:PPTG_23847"/>
<evidence type="ECO:0000313" key="2">
    <source>
        <dbReference type="EMBL" id="ETM37521.1"/>
    </source>
</evidence>
<dbReference type="Proteomes" id="UP000054532">
    <property type="component" value="Unassembled WGS sequence"/>
</dbReference>
<sequence length="133" mass="14884">MTQEKPGVVQCKKGPDDESIDKDLRRKVDGVLTDVVKAIRMLDHFLDDLPPLAEKAEKIAELHKNIRPYVPDEFQANSIYAAPSKEQGEDAKAAQQARREHRAAMAVAAKANQVRRGRHGEDEGHPVPKKSRK</sequence>
<gene>
    <name evidence="2" type="ORF">L914_15939</name>
</gene>
<dbReference type="PANTHER" id="PTHR34415">
    <property type="entry name" value="INTEGRASE CATALYTIC DOMAIN-CONTAINING PROTEIN"/>
    <property type="match status" value="1"/>
</dbReference>
<accession>W2MME0</accession>